<proteinExistence type="predicted"/>
<evidence type="ECO:0008006" key="4">
    <source>
        <dbReference type="Google" id="ProtNLM"/>
    </source>
</evidence>
<protein>
    <recommendedName>
        <fullName evidence="4">DUF2927 domain-containing protein</fullName>
    </recommendedName>
</protein>
<organism evidence="2 3">
    <name type="scientific">Aurantiacibacter luteus</name>
    <dbReference type="NCBI Taxonomy" id="1581420"/>
    <lineage>
        <taxon>Bacteria</taxon>
        <taxon>Pseudomonadati</taxon>
        <taxon>Pseudomonadota</taxon>
        <taxon>Alphaproteobacteria</taxon>
        <taxon>Sphingomonadales</taxon>
        <taxon>Erythrobacteraceae</taxon>
        <taxon>Aurantiacibacter</taxon>
    </lineage>
</organism>
<accession>A0A0G9MVN7</accession>
<evidence type="ECO:0000256" key="1">
    <source>
        <dbReference type="SAM" id="SignalP"/>
    </source>
</evidence>
<feature type="signal peptide" evidence="1">
    <location>
        <begin position="1"/>
        <end position="24"/>
    </location>
</feature>
<sequence length="303" mass="33129">MRSPFCLSRLTAISLTLIAAPALAQDNGEARAGDRDPGIVVQGERPAGEVDGTAVRAQARSIIAPESRATTYIEAVARFQRPICPGVVGLTPGNAQDVIERIYRNAEAVGLEIDDAPGCTGNVWVIIVNDAGAVFDQLRRENSFLLRGISHFARNRIEEQTGPTRAWNAIQLRTEGGMPVESINTPWMMSRLRANVREDIELSVVLIERRALARFDAYAIADFATMRLLTQTRPPTGDVAYDTVLQIFDETAAMPATARLSAFDLAYLRTIYDSHRMAPSTAVFGRVGRRMERDLAAAAGDSR</sequence>
<dbReference type="STRING" id="1581420.AAW00_11645"/>
<comment type="caution">
    <text evidence="2">The sequence shown here is derived from an EMBL/GenBank/DDBJ whole genome shotgun (WGS) entry which is preliminary data.</text>
</comment>
<evidence type="ECO:0000313" key="3">
    <source>
        <dbReference type="Proteomes" id="UP000053464"/>
    </source>
</evidence>
<feature type="chain" id="PRO_5002581197" description="DUF2927 domain-containing protein" evidence="1">
    <location>
        <begin position="25"/>
        <end position="303"/>
    </location>
</feature>
<keyword evidence="3" id="KW-1185">Reference proteome</keyword>
<dbReference type="PATRIC" id="fig|1581420.6.peg.2381"/>
<keyword evidence="1" id="KW-0732">Signal</keyword>
<dbReference type="RefSeq" id="WP_047004434.1">
    <property type="nucleotide sequence ID" value="NZ_LBHB01000002.1"/>
</dbReference>
<dbReference type="Proteomes" id="UP000053464">
    <property type="component" value="Unassembled WGS sequence"/>
</dbReference>
<dbReference type="AlphaFoldDB" id="A0A0G9MVN7"/>
<evidence type="ECO:0000313" key="2">
    <source>
        <dbReference type="EMBL" id="KLE34786.1"/>
    </source>
</evidence>
<dbReference type="EMBL" id="LBHB01000002">
    <property type="protein sequence ID" value="KLE34786.1"/>
    <property type="molecule type" value="Genomic_DNA"/>
</dbReference>
<gene>
    <name evidence="2" type="ORF">AAW00_11645</name>
</gene>
<dbReference type="OrthoDB" id="7218943at2"/>
<reference evidence="2 3" key="1">
    <citation type="submission" date="2015-04" db="EMBL/GenBank/DDBJ databases">
        <title>The draft genome sequence of Erythrobacter luteus KA37.</title>
        <authorList>
            <person name="Zhuang L."/>
            <person name="Liu Y."/>
            <person name="Shao Z."/>
        </authorList>
    </citation>
    <scope>NUCLEOTIDE SEQUENCE [LARGE SCALE GENOMIC DNA]</scope>
    <source>
        <strain evidence="2 3">KA37</strain>
    </source>
</reference>
<name>A0A0G9MVN7_9SPHN</name>